<dbReference type="Proteomes" id="UP000301737">
    <property type="component" value="Unassembled WGS sequence"/>
</dbReference>
<evidence type="ECO:0000256" key="7">
    <source>
        <dbReference type="SAM" id="MobiDB-lite"/>
    </source>
</evidence>
<keyword evidence="5 8" id="KW-1133">Transmembrane helix</keyword>
<feature type="region of interest" description="Disordered" evidence="7">
    <location>
        <begin position="140"/>
        <end position="173"/>
    </location>
</feature>
<dbReference type="PANTHER" id="PTHR13505:SF7">
    <property type="entry name" value="TRANSMEMBRANE PROTEIN 208"/>
    <property type="match status" value="1"/>
</dbReference>
<sequence length="173" mass="19752">MAGKSSKKQAQSNLLVLRNLYFATIPIVLLASTRQWISNGDFINWIKFLILQLPLLGCIYVLDSSGRPKYDSKNNLVREGLDLSQSGGLTEYMFDIIYLSFFGNLGHILFNTKKFWYSLILVPSYAIWKVYGLIPSLPTAKSRDGNRQSPKPAQSKRQTKLAKRQDKAQVKYR</sequence>
<name>A0A4C2EH47_9SACH</name>
<organism evidence="9 10">
    <name type="scientific">Zygosaccharomyces mellis</name>
    <dbReference type="NCBI Taxonomy" id="42258"/>
    <lineage>
        <taxon>Eukaryota</taxon>
        <taxon>Fungi</taxon>
        <taxon>Dikarya</taxon>
        <taxon>Ascomycota</taxon>
        <taxon>Saccharomycotina</taxon>
        <taxon>Saccharomycetes</taxon>
        <taxon>Saccharomycetales</taxon>
        <taxon>Saccharomycetaceae</taxon>
        <taxon>Zygosaccharomyces</taxon>
    </lineage>
</organism>
<comment type="subcellular location">
    <subcellularLocation>
        <location evidence="1">Endoplasmic reticulum membrane</location>
        <topology evidence="1">Multi-pass membrane protein</topology>
    </subcellularLocation>
</comment>
<feature type="compositionally biased region" description="Basic and acidic residues" evidence="7">
    <location>
        <begin position="163"/>
        <end position="173"/>
    </location>
</feature>
<evidence type="ECO:0000256" key="4">
    <source>
        <dbReference type="ARBA" id="ARBA00022824"/>
    </source>
</evidence>
<evidence type="ECO:0000256" key="6">
    <source>
        <dbReference type="ARBA" id="ARBA00023136"/>
    </source>
</evidence>
<feature type="transmembrane region" description="Helical" evidence="8">
    <location>
        <begin position="116"/>
        <end position="134"/>
    </location>
</feature>
<feature type="compositionally biased region" description="Polar residues" evidence="7">
    <location>
        <begin position="147"/>
        <end position="156"/>
    </location>
</feature>
<dbReference type="GO" id="GO:0006624">
    <property type="term" value="P:vacuolar protein processing"/>
    <property type="evidence" value="ECO:0007669"/>
    <property type="project" value="TreeGrafter"/>
</dbReference>
<keyword evidence="3 8" id="KW-0812">Transmembrane</keyword>
<evidence type="ECO:0008006" key="11">
    <source>
        <dbReference type="Google" id="ProtNLM"/>
    </source>
</evidence>
<feature type="transmembrane region" description="Helical" evidence="8">
    <location>
        <begin position="92"/>
        <end position="110"/>
    </location>
</feature>
<comment type="similarity">
    <text evidence="2">Belongs to the TMEM208 family.</text>
</comment>
<feature type="transmembrane region" description="Helical" evidence="8">
    <location>
        <begin position="43"/>
        <end position="62"/>
    </location>
</feature>
<evidence type="ECO:0000256" key="2">
    <source>
        <dbReference type="ARBA" id="ARBA00009950"/>
    </source>
</evidence>
<evidence type="ECO:0000313" key="10">
    <source>
        <dbReference type="Proteomes" id="UP000301737"/>
    </source>
</evidence>
<comment type="caution">
    <text evidence="9">The sequence shown here is derived from an EMBL/GenBank/DDBJ whole genome shotgun (WGS) entry which is preliminary data.</text>
</comment>
<dbReference type="Pfam" id="PF05620">
    <property type="entry name" value="TMEM208_SND2"/>
    <property type="match status" value="1"/>
</dbReference>
<dbReference type="GO" id="GO:0005773">
    <property type="term" value="C:vacuole"/>
    <property type="evidence" value="ECO:0007669"/>
    <property type="project" value="GOC"/>
</dbReference>
<evidence type="ECO:0000256" key="1">
    <source>
        <dbReference type="ARBA" id="ARBA00004477"/>
    </source>
</evidence>
<reference evidence="9 10" key="1">
    <citation type="submission" date="2019-01" db="EMBL/GenBank/DDBJ databases">
        <title>Draft Genome Sequencing of Zygosaccharomyces mellis Ca-7.</title>
        <authorList>
            <person name="Shiwa Y."/>
            <person name="Kanesaki Y."/>
            <person name="Ishige T."/>
            <person name="Mura K."/>
            <person name="Hori T."/>
            <person name="Tamura T."/>
        </authorList>
    </citation>
    <scope>NUCLEOTIDE SEQUENCE [LARGE SCALE GENOMIC DNA]</scope>
    <source>
        <strain evidence="9 10">Ca-7</strain>
    </source>
</reference>
<protein>
    <recommendedName>
        <fullName evidence="11">Late endosome and vacuole interface protein 10</fullName>
    </recommendedName>
</protein>
<dbReference type="EMBL" id="BIMX01000035">
    <property type="protein sequence ID" value="GCF01563.1"/>
    <property type="molecule type" value="Genomic_DNA"/>
</dbReference>
<dbReference type="GO" id="GO:0005789">
    <property type="term" value="C:endoplasmic reticulum membrane"/>
    <property type="evidence" value="ECO:0007669"/>
    <property type="project" value="UniProtKB-SubCell"/>
</dbReference>
<dbReference type="AlphaFoldDB" id="A0A4C2EH47"/>
<feature type="transmembrane region" description="Helical" evidence="8">
    <location>
        <begin position="20"/>
        <end position="37"/>
    </location>
</feature>
<evidence type="ECO:0000256" key="3">
    <source>
        <dbReference type="ARBA" id="ARBA00022692"/>
    </source>
</evidence>
<keyword evidence="4" id="KW-0256">Endoplasmic reticulum</keyword>
<dbReference type="OrthoDB" id="10012212at2759"/>
<evidence type="ECO:0000256" key="5">
    <source>
        <dbReference type="ARBA" id="ARBA00022989"/>
    </source>
</evidence>
<accession>A0A4C2EH47</accession>
<keyword evidence="10" id="KW-1185">Reference proteome</keyword>
<dbReference type="InterPro" id="IPR008506">
    <property type="entry name" value="SND2/TMEM208"/>
</dbReference>
<evidence type="ECO:0000313" key="9">
    <source>
        <dbReference type="EMBL" id="GCF01563.1"/>
    </source>
</evidence>
<gene>
    <name evidence="9" type="ORF">ZYGM_001168</name>
</gene>
<proteinExistence type="inferred from homology"/>
<keyword evidence="6 8" id="KW-0472">Membrane</keyword>
<evidence type="ECO:0000256" key="8">
    <source>
        <dbReference type="SAM" id="Phobius"/>
    </source>
</evidence>
<dbReference type="PANTHER" id="PTHR13505">
    <property type="entry name" value="TRANSMEMBRANE PROTEIN 208"/>
    <property type="match status" value="1"/>
</dbReference>